<organism evidence="3 4">
    <name type="scientific">Cohnella abietis</name>
    <dbReference type="NCBI Taxonomy" id="2507935"/>
    <lineage>
        <taxon>Bacteria</taxon>
        <taxon>Bacillati</taxon>
        <taxon>Bacillota</taxon>
        <taxon>Bacilli</taxon>
        <taxon>Bacillales</taxon>
        <taxon>Paenibacillaceae</taxon>
        <taxon>Cohnella</taxon>
    </lineage>
</organism>
<name>A0A3T1D1V6_9BACL</name>
<dbReference type="Proteomes" id="UP000289856">
    <property type="component" value="Chromosome"/>
</dbReference>
<reference evidence="3 4" key="1">
    <citation type="submission" date="2019-01" db="EMBL/GenBank/DDBJ databases">
        <title>Complete genome sequence of Cohnella hallensis HS21 isolated from Korean fir (Abies koreana) rhizospheric soil.</title>
        <authorList>
            <person name="Jiang L."/>
            <person name="Kang S.W."/>
            <person name="Kim S."/>
            <person name="Jung J."/>
            <person name="Kim C.Y."/>
            <person name="Kim D.H."/>
            <person name="Kim S.W."/>
            <person name="Lee J."/>
        </authorList>
    </citation>
    <scope>NUCLEOTIDE SEQUENCE [LARGE SCALE GENOMIC DNA]</scope>
    <source>
        <strain evidence="3 4">HS21</strain>
    </source>
</reference>
<dbReference type="EMBL" id="AP019400">
    <property type="protein sequence ID" value="BBI32076.1"/>
    <property type="molecule type" value="Genomic_DNA"/>
</dbReference>
<dbReference type="RefSeq" id="WP_130606355.1">
    <property type="nucleotide sequence ID" value="NZ_AP019400.1"/>
</dbReference>
<protein>
    <submittedName>
        <fullName evidence="3">Uncharacterized protein</fullName>
    </submittedName>
</protein>
<feature type="region of interest" description="Disordered" evidence="1">
    <location>
        <begin position="27"/>
        <end position="79"/>
    </location>
</feature>
<feature type="compositionally biased region" description="Low complexity" evidence="1">
    <location>
        <begin position="27"/>
        <end position="64"/>
    </location>
</feature>
<evidence type="ECO:0000256" key="1">
    <source>
        <dbReference type="SAM" id="MobiDB-lite"/>
    </source>
</evidence>
<evidence type="ECO:0000256" key="2">
    <source>
        <dbReference type="SAM" id="SignalP"/>
    </source>
</evidence>
<keyword evidence="4" id="KW-1185">Reference proteome</keyword>
<evidence type="ECO:0000313" key="4">
    <source>
        <dbReference type="Proteomes" id="UP000289856"/>
    </source>
</evidence>
<evidence type="ECO:0000313" key="3">
    <source>
        <dbReference type="EMBL" id="BBI32076.1"/>
    </source>
</evidence>
<feature type="signal peptide" evidence="2">
    <location>
        <begin position="1"/>
        <end position="26"/>
    </location>
</feature>
<gene>
    <name evidence="3" type="ORF">KCTCHS21_14750</name>
</gene>
<feature type="chain" id="PRO_5019276434" evidence="2">
    <location>
        <begin position="27"/>
        <end position="137"/>
    </location>
</feature>
<keyword evidence="2" id="KW-0732">Signal</keyword>
<dbReference type="AlphaFoldDB" id="A0A3T1D1V6"/>
<proteinExistence type="predicted"/>
<dbReference type="OrthoDB" id="2626906at2"/>
<feature type="compositionally biased region" description="Polar residues" evidence="1">
    <location>
        <begin position="65"/>
        <end position="77"/>
    </location>
</feature>
<accession>A0A3T1D1V6</accession>
<sequence>MKKNKKTAMAMSVAVLTLVLMGTACGNNNSGSSSPSASPSLTASPSASGATETESASPTASAETLNGTGEYSGLQDTHTIEIKTDNGATAFQISPEIAEKVDSWTEGDPVVFQYTEAVLDTDGNTINPLTIISIDKK</sequence>
<dbReference type="PROSITE" id="PS51257">
    <property type="entry name" value="PROKAR_LIPOPROTEIN"/>
    <property type="match status" value="1"/>
</dbReference>
<dbReference type="KEGG" id="cohn:KCTCHS21_14750"/>